<dbReference type="AlphaFoldDB" id="A0A0I9TGD6"/>
<reference evidence="1 2" key="1">
    <citation type="submission" date="2015-05" db="EMBL/GenBank/DDBJ databases">
        <title>Genome sequence of Mycobacterium haemophilum.</title>
        <authorList>
            <person name="Greninger A.L."/>
            <person name="Cunningham G."/>
            <person name="Miller S."/>
        </authorList>
    </citation>
    <scope>NUCLEOTIDE SEQUENCE [LARGE SCALE GENOMIC DNA]</scope>
    <source>
        <strain evidence="2">UC1</strain>
    </source>
</reference>
<dbReference type="PATRIC" id="fig|29311.18.peg.1326"/>
<evidence type="ECO:0000313" key="1">
    <source>
        <dbReference type="EMBL" id="KLO35489.1"/>
    </source>
</evidence>
<dbReference type="STRING" id="1202450.B586_02360"/>
<gene>
    <name evidence="1" type="ORF">ABH38_15470</name>
</gene>
<dbReference type="RefSeq" id="WP_047315684.1">
    <property type="nucleotide sequence ID" value="NZ_LDPQ01000015.1"/>
</dbReference>
<sequence>MSEQAGSSLAAIRERQTALARQHRTAADADRVVTEAIASAHAAIRESIGRLDAIAAEIDCAVQNQADLAVDTRMGASEFQKFLIAKQREIVTVVASVRELDRTKKAVLESVRAQYTTPAG</sequence>
<proteinExistence type="predicted"/>
<name>A0A0I9TGD6_9MYCO</name>
<dbReference type="EMBL" id="LDPR01000014">
    <property type="protein sequence ID" value="KLO35489.1"/>
    <property type="molecule type" value="Genomic_DNA"/>
</dbReference>
<evidence type="ECO:0008006" key="3">
    <source>
        <dbReference type="Google" id="ProtNLM"/>
    </source>
</evidence>
<dbReference type="Pfam" id="PF10774">
    <property type="entry name" value="DUF4226"/>
    <property type="match status" value="1"/>
</dbReference>
<dbReference type="Proteomes" id="UP000036334">
    <property type="component" value="Unassembled WGS sequence"/>
</dbReference>
<protein>
    <recommendedName>
        <fullName evidence="3">DUF4226 domain-containing protein</fullName>
    </recommendedName>
</protein>
<comment type="caution">
    <text evidence="1">The sequence shown here is derived from an EMBL/GenBank/DDBJ whole genome shotgun (WGS) entry which is preliminary data.</text>
</comment>
<evidence type="ECO:0000313" key="2">
    <source>
        <dbReference type="Proteomes" id="UP000036334"/>
    </source>
</evidence>
<organism evidence="1 2">
    <name type="scientific">Mycobacterium haemophilum</name>
    <dbReference type="NCBI Taxonomy" id="29311"/>
    <lineage>
        <taxon>Bacteria</taxon>
        <taxon>Bacillati</taxon>
        <taxon>Actinomycetota</taxon>
        <taxon>Actinomycetes</taxon>
        <taxon>Mycobacteriales</taxon>
        <taxon>Mycobacteriaceae</taxon>
        <taxon>Mycobacterium</taxon>
    </lineage>
</organism>
<accession>A0A0I9TGD6</accession>
<dbReference type="OrthoDB" id="4640076at2"/>
<dbReference type="InterPro" id="IPR019710">
    <property type="entry name" value="DUF4226"/>
</dbReference>
<keyword evidence="2" id="KW-1185">Reference proteome</keyword>